<gene>
    <name evidence="9" type="ORF">MUB46_18665</name>
</gene>
<comment type="similarity">
    <text evidence="2">Belongs to the BMP lipoprotein family.</text>
</comment>
<evidence type="ECO:0000256" key="5">
    <source>
        <dbReference type="ARBA" id="ARBA00023136"/>
    </source>
</evidence>
<accession>A0AAW5R5I3</accession>
<protein>
    <submittedName>
        <fullName evidence="9">BMP family protein</fullName>
    </submittedName>
</protein>
<evidence type="ECO:0000256" key="1">
    <source>
        <dbReference type="ARBA" id="ARBA00004193"/>
    </source>
</evidence>
<keyword evidence="5" id="KW-0472">Membrane</keyword>
<feature type="chain" id="PRO_5043352642" evidence="7">
    <location>
        <begin position="27"/>
        <end position="316"/>
    </location>
</feature>
<feature type="signal peptide" evidence="7">
    <location>
        <begin position="1"/>
        <end position="26"/>
    </location>
</feature>
<dbReference type="PANTHER" id="PTHR34296">
    <property type="entry name" value="TRANSCRIPTIONAL ACTIVATOR PROTEIN MED"/>
    <property type="match status" value="1"/>
</dbReference>
<dbReference type="RefSeq" id="WP_261617474.1">
    <property type="nucleotide sequence ID" value="NZ_JALIDZ010000009.1"/>
</dbReference>
<dbReference type="AlphaFoldDB" id="A0AAW5R5I3"/>
<keyword evidence="3" id="KW-1003">Cell membrane</keyword>
<proteinExistence type="inferred from homology"/>
<dbReference type="CDD" id="cd06304">
    <property type="entry name" value="PBP1_BmpA_Med_PnrA-like"/>
    <property type="match status" value="1"/>
</dbReference>
<evidence type="ECO:0000256" key="4">
    <source>
        <dbReference type="ARBA" id="ARBA00022729"/>
    </source>
</evidence>
<dbReference type="EMBL" id="JALIDZ010000009">
    <property type="protein sequence ID" value="MCT8973894.1"/>
    <property type="molecule type" value="Genomic_DNA"/>
</dbReference>
<dbReference type="InterPro" id="IPR028082">
    <property type="entry name" value="Peripla_BP_I"/>
</dbReference>
<dbReference type="Pfam" id="PF02608">
    <property type="entry name" value="Bmp"/>
    <property type="match status" value="1"/>
</dbReference>
<comment type="subcellular location">
    <subcellularLocation>
        <location evidence="1">Cell membrane</location>
        <topology evidence="1">Lipid-anchor</topology>
    </subcellularLocation>
</comment>
<dbReference type="Gene3D" id="3.40.50.2300">
    <property type="match status" value="2"/>
</dbReference>
<keyword evidence="10" id="KW-1185">Reference proteome</keyword>
<dbReference type="InterPro" id="IPR050957">
    <property type="entry name" value="BMP_lipoprotein"/>
</dbReference>
<organism evidence="9 10">
    <name type="scientific">Microbaculum marinisediminis</name>
    <dbReference type="NCBI Taxonomy" id="2931392"/>
    <lineage>
        <taxon>Bacteria</taxon>
        <taxon>Pseudomonadati</taxon>
        <taxon>Pseudomonadota</taxon>
        <taxon>Alphaproteobacteria</taxon>
        <taxon>Hyphomicrobiales</taxon>
        <taxon>Tepidamorphaceae</taxon>
        <taxon>Microbaculum</taxon>
    </lineage>
</organism>
<dbReference type="SUPFAM" id="SSF53822">
    <property type="entry name" value="Periplasmic binding protein-like I"/>
    <property type="match status" value="1"/>
</dbReference>
<reference evidence="9 10" key="1">
    <citation type="submission" date="2022-04" db="EMBL/GenBank/DDBJ databases">
        <authorList>
            <person name="Ye Y.-Q."/>
            <person name="Du Z.-J."/>
        </authorList>
    </citation>
    <scope>NUCLEOTIDE SEQUENCE [LARGE SCALE GENOMIC DNA]</scope>
    <source>
        <strain evidence="9 10">A6E488</strain>
    </source>
</reference>
<keyword evidence="6" id="KW-0449">Lipoprotein</keyword>
<dbReference type="Proteomes" id="UP001320898">
    <property type="component" value="Unassembled WGS sequence"/>
</dbReference>
<dbReference type="InterPro" id="IPR006311">
    <property type="entry name" value="TAT_signal"/>
</dbReference>
<keyword evidence="4 7" id="KW-0732">Signal</keyword>
<evidence type="ECO:0000313" key="9">
    <source>
        <dbReference type="EMBL" id="MCT8973894.1"/>
    </source>
</evidence>
<dbReference type="PANTHER" id="PTHR34296:SF2">
    <property type="entry name" value="ABC TRANSPORTER GUANOSINE-BINDING PROTEIN NUPN"/>
    <property type="match status" value="1"/>
</dbReference>
<dbReference type="PROSITE" id="PS51318">
    <property type="entry name" value="TAT"/>
    <property type="match status" value="1"/>
</dbReference>
<evidence type="ECO:0000259" key="8">
    <source>
        <dbReference type="Pfam" id="PF02608"/>
    </source>
</evidence>
<sequence>MNSTRRSFFAATAVVAMSIFSAPSVASEFKAAAVLPGSITDQAFNQVVYEGLMKAKADLGIEVAFSEKVKQADQAEAMSDYARRGYPVVIGAGGEFTAAATRVSRQFDDTLVVVINGSPTENVATINYNNPQFGYILGFIGGKMSKTGNGGLIAGQEIKAFVDIAEGFRKGWKDAGASGEVTITYTDDWDDVAKAKEATLNLINQGADVVLPYLDNGIVGVVQAAEEKDIWVTGVITDLGKSSPKANLASTVLDFASATATAIAMAKDGKLERADFRFNLGSPEGHMGTISEAVPADVRAEADALIEKMKAGTFQP</sequence>
<evidence type="ECO:0000313" key="10">
    <source>
        <dbReference type="Proteomes" id="UP001320898"/>
    </source>
</evidence>
<dbReference type="InterPro" id="IPR003760">
    <property type="entry name" value="PnrA-like"/>
</dbReference>
<evidence type="ECO:0000256" key="6">
    <source>
        <dbReference type="ARBA" id="ARBA00023288"/>
    </source>
</evidence>
<evidence type="ECO:0000256" key="3">
    <source>
        <dbReference type="ARBA" id="ARBA00022475"/>
    </source>
</evidence>
<feature type="domain" description="ABC transporter substrate-binding protein PnrA-like" evidence="8">
    <location>
        <begin position="30"/>
        <end position="272"/>
    </location>
</feature>
<evidence type="ECO:0000256" key="2">
    <source>
        <dbReference type="ARBA" id="ARBA00008610"/>
    </source>
</evidence>
<evidence type="ECO:0000256" key="7">
    <source>
        <dbReference type="SAM" id="SignalP"/>
    </source>
</evidence>
<comment type="caution">
    <text evidence="9">The sequence shown here is derived from an EMBL/GenBank/DDBJ whole genome shotgun (WGS) entry which is preliminary data.</text>
</comment>
<dbReference type="GO" id="GO:0005886">
    <property type="term" value="C:plasma membrane"/>
    <property type="evidence" value="ECO:0007669"/>
    <property type="project" value="UniProtKB-SubCell"/>
</dbReference>
<name>A0AAW5R5I3_9HYPH</name>